<sequence>MLESPEFAAFERELDFQHRVRSFFDGASELTESERQEQAKALADEVVQYEEVGKVSAAEALTLRLALVRIGEPDAVAAEKATSELLADYKERAERGMDEWQNRPNPVFEHYKQREADIVDEVMAMDEIPGGQTQSEYLRERLLEARIEARKAGTAPSP</sequence>
<dbReference type="AlphaFoldDB" id="A0A4P7XIL8"/>
<dbReference type="KEGG" id="hmi:soil367_13850"/>
<reference evidence="1 2" key="1">
    <citation type="submission" date="2018-07" db="EMBL/GenBank/DDBJ databases">
        <title>Marsedoiliclastica nanhaica gen. nov. sp. nov., a novel marine hydrocarbonoclastic bacterium isolated from an in-situ enriched hydrocarbon-degrading consortium in deep-sea sediment.</title>
        <authorList>
            <person name="Dong C."/>
            <person name="Ma T."/>
            <person name="Liu R."/>
            <person name="Shao Z."/>
        </authorList>
    </citation>
    <scope>NUCLEOTIDE SEQUENCE [LARGE SCALE GENOMIC DNA]</scope>
    <source>
        <strain evidence="2">soil36-7</strain>
    </source>
</reference>
<dbReference type="Proteomes" id="UP000298049">
    <property type="component" value="Chromosome"/>
</dbReference>
<evidence type="ECO:0000313" key="1">
    <source>
        <dbReference type="EMBL" id="QCF26929.1"/>
    </source>
</evidence>
<dbReference type="EMBL" id="CP031093">
    <property type="protein sequence ID" value="QCF26929.1"/>
    <property type="molecule type" value="Genomic_DNA"/>
</dbReference>
<accession>A0A4P7XIL8</accession>
<organism evidence="1 2">
    <name type="scientific">Hydrocarboniclastica marina</name>
    <dbReference type="NCBI Taxonomy" id="2259620"/>
    <lineage>
        <taxon>Bacteria</taxon>
        <taxon>Pseudomonadati</taxon>
        <taxon>Pseudomonadota</taxon>
        <taxon>Gammaproteobacteria</taxon>
        <taxon>Alteromonadales</taxon>
        <taxon>Alteromonadaceae</taxon>
        <taxon>Hydrocarboniclastica</taxon>
    </lineage>
</organism>
<keyword evidence="2" id="KW-1185">Reference proteome</keyword>
<proteinExistence type="predicted"/>
<gene>
    <name evidence="1" type="ORF">soil367_13850</name>
</gene>
<name>A0A4P7XIL8_9ALTE</name>
<evidence type="ECO:0000313" key="2">
    <source>
        <dbReference type="Proteomes" id="UP000298049"/>
    </source>
</evidence>
<protein>
    <submittedName>
        <fullName evidence="1">Uncharacterized protein</fullName>
    </submittedName>
</protein>